<feature type="transmembrane region" description="Helical" evidence="1">
    <location>
        <begin position="80"/>
        <end position="98"/>
    </location>
</feature>
<evidence type="ECO:0000259" key="2">
    <source>
        <dbReference type="Pfam" id="PF02517"/>
    </source>
</evidence>
<dbReference type="Proteomes" id="UP000825933">
    <property type="component" value="Unassembled WGS sequence"/>
</dbReference>
<name>A0A8T5V538_9EURY</name>
<feature type="transmembrane region" description="Helical" evidence="1">
    <location>
        <begin position="14"/>
        <end position="35"/>
    </location>
</feature>
<evidence type="ECO:0000313" key="4">
    <source>
        <dbReference type="Proteomes" id="UP000825933"/>
    </source>
</evidence>
<dbReference type="EMBL" id="JAIOUQ010000014">
    <property type="protein sequence ID" value="MBZ2166785.1"/>
    <property type="molecule type" value="Genomic_DNA"/>
</dbReference>
<evidence type="ECO:0000256" key="1">
    <source>
        <dbReference type="SAM" id="Phobius"/>
    </source>
</evidence>
<dbReference type="GO" id="GO:0080120">
    <property type="term" value="P:CAAX-box protein maturation"/>
    <property type="evidence" value="ECO:0007669"/>
    <property type="project" value="UniProtKB-ARBA"/>
</dbReference>
<dbReference type="Pfam" id="PF02517">
    <property type="entry name" value="Rce1-like"/>
    <property type="match status" value="1"/>
</dbReference>
<feature type="transmembrane region" description="Helical" evidence="1">
    <location>
        <begin position="194"/>
        <end position="217"/>
    </location>
</feature>
<feature type="transmembrane region" description="Helical" evidence="1">
    <location>
        <begin position="296"/>
        <end position="316"/>
    </location>
</feature>
<dbReference type="RefSeq" id="WP_223792322.1">
    <property type="nucleotide sequence ID" value="NZ_JAIOUQ010000014.1"/>
</dbReference>
<keyword evidence="4" id="KW-1185">Reference proteome</keyword>
<dbReference type="PANTHER" id="PTHR35797:SF1">
    <property type="entry name" value="PROTEASE"/>
    <property type="match status" value="1"/>
</dbReference>
<keyword evidence="3" id="KW-0482">Metalloprotease</keyword>
<dbReference type="GO" id="GO:0008237">
    <property type="term" value="F:metallopeptidase activity"/>
    <property type="evidence" value="ECO:0007669"/>
    <property type="project" value="UniProtKB-KW"/>
</dbReference>
<dbReference type="AlphaFoldDB" id="A0A8T5V538"/>
<feature type="transmembrane region" description="Helical" evidence="1">
    <location>
        <begin position="118"/>
        <end position="138"/>
    </location>
</feature>
<dbReference type="PANTHER" id="PTHR35797">
    <property type="entry name" value="PROTEASE-RELATED"/>
    <property type="match status" value="1"/>
</dbReference>
<accession>A0A8T5V538</accession>
<dbReference type="InterPro" id="IPR042150">
    <property type="entry name" value="MmRce1-like"/>
</dbReference>
<feature type="transmembrane region" description="Helical" evidence="1">
    <location>
        <begin position="322"/>
        <end position="343"/>
    </location>
</feature>
<feature type="transmembrane region" description="Helical" evidence="1">
    <location>
        <begin position="47"/>
        <end position="68"/>
    </location>
</feature>
<organism evidence="3 4">
    <name type="scientific">Methanobacterium spitsbergense</name>
    <dbReference type="NCBI Taxonomy" id="2874285"/>
    <lineage>
        <taxon>Archaea</taxon>
        <taxon>Methanobacteriati</taxon>
        <taxon>Methanobacteriota</taxon>
        <taxon>Methanomada group</taxon>
        <taxon>Methanobacteria</taxon>
        <taxon>Methanobacteriales</taxon>
        <taxon>Methanobacteriaceae</taxon>
        <taxon>Methanobacterium</taxon>
    </lineage>
</organism>
<dbReference type="InterPro" id="IPR003675">
    <property type="entry name" value="Rce1/LyrA-like_dom"/>
</dbReference>
<keyword evidence="1" id="KW-1133">Transmembrane helix</keyword>
<gene>
    <name evidence="3" type="ORF">K8N75_12135</name>
</gene>
<keyword evidence="1" id="KW-0472">Membrane</keyword>
<sequence>MTNTIEKSQLKKELFTFLILTFTATFIFSLAVYLILGPFSSPVSKLWFSSLQVYMFIPAISAIFCLSFFKSKALTNETKIIFSIFLIYVLVFLLESYGKPFIGTIGLPLVSLHPTNTTEIPLVSMSVAVIGIITVIILNLKKKWRNNLKDSRLYFGKNLIYYLIIPLLLSAVILLTYLFNYITGLGIPGKEYNLYIFLTTLIPSLILSIFVLWPNYFGEEYGWRAYLQDRLFPLLGSYKGVLILGIIWGLWHIPLIMMGVIYPGQSVLGILLMVINTILMGIILSYAVLKTESIWIAVLLHLVPDTIYPTANYFIATSINPIFAFGTGIYGSVFLAIFALILLRSDIWKLKY</sequence>
<feature type="transmembrane region" description="Helical" evidence="1">
    <location>
        <begin position="159"/>
        <end position="182"/>
    </location>
</feature>
<keyword evidence="1" id="KW-0812">Transmembrane</keyword>
<feature type="domain" description="CAAX prenyl protease 2/Lysostaphin resistance protein A-like" evidence="2">
    <location>
        <begin position="205"/>
        <end position="305"/>
    </location>
</feature>
<feature type="transmembrane region" description="Helical" evidence="1">
    <location>
        <begin position="238"/>
        <end position="262"/>
    </location>
</feature>
<comment type="caution">
    <text evidence="3">The sequence shown here is derived from an EMBL/GenBank/DDBJ whole genome shotgun (WGS) entry which is preliminary data.</text>
</comment>
<protein>
    <submittedName>
        <fullName evidence="3">CPBP family intramembrane metalloprotease</fullName>
    </submittedName>
</protein>
<feature type="transmembrane region" description="Helical" evidence="1">
    <location>
        <begin position="268"/>
        <end position="289"/>
    </location>
</feature>
<evidence type="ECO:0000313" key="3">
    <source>
        <dbReference type="EMBL" id="MBZ2166785.1"/>
    </source>
</evidence>
<reference evidence="4" key="1">
    <citation type="journal article" date="2022" name="Microbiol. Resour. Announc.">
        <title>Draft Genome Sequence of a Methanogenic Archaeon from West Spitsbergen Permafrost.</title>
        <authorList>
            <person name="Trubitsyn V."/>
            <person name="Rivkina E."/>
            <person name="Shcherbakova V."/>
        </authorList>
    </citation>
    <scope>NUCLEOTIDE SEQUENCE [LARGE SCALE GENOMIC DNA]</scope>
    <source>
        <strain evidence="4">VT</strain>
    </source>
</reference>
<keyword evidence="3" id="KW-0645">Protease</keyword>
<dbReference type="GO" id="GO:0004175">
    <property type="term" value="F:endopeptidase activity"/>
    <property type="evidence" value="ECO:0007669"/>
    <property type="project" value="UniProtKB-ARBA"/>
</dbReference>
<keyword evidence="3" id="KW-0378">Hydrolase</keyword>
<proteinExistence type="predicted"/>